<proteinExistence type="inferred from homology"/>
<dbReference type="RefSeq" id="WP_058939767.1">
    <property type="nucleotide sequence ID" value="NZ_LLYW01000045.1"/>
</dbReference>
<evidence type="ECO:0000256" key="4">
    <source>
        <dbReference type="ARBA" id="ARBA00023136"/>
    </source>
</evidence>
<dbReference type="InterPro" id="IPR002781">
    <property type="entry name" value="TM_pro_TauE-like"/>
</dbReference>
<keyword evidence="4 5" id="KW-0472">Membrane</keyword>
<comment type="subcellular location">
    <subcellularLocation>
        <location evidence="5">Cell membrane</location>
        <topology evidence="5">Multi-pass membrane protein</topology>
    </subcellularLocation>
    <subcellularLocation>
        <location evidence="1">Membrane</location>
        <topology evidence="1">Multi-pass membrane protein</topology>
    </subcellularLocation>
</comment>
<dbReference type="OrthoDB" id="100909at2157"/>
<accession>A0A100XVR8</accession>
<dbReference type="Proteomes" id="UP000053462">
    <property type="component" value="Unassembled WGS sequence"/>
</dbReference>
<sequence length="250" mass="26057">MLNPGMAVLIGALIGTVAGLFGVGGGFLIVPSLVFLGLPIHVAIGTSLACITISSLSSAYAHIRAGRVLYRVAFLKEAFSIPAAVIGAYLSGMLNSNVLEAVFGLLLIYVAYVFIRRSDVRNRGEALRINYRKVPLIGALSGLTSGLLGVSGGVLNVPLFHTLAGLPVNYAVGTSSLALFFTALVGTATHIGLGQVDLQTALLLSPGLIIGAAVGARLVPKLQPRRFKILFSVLLILVAVRLLLRALEGF</sequence>
<evidence type="ECO:0000256" key="3">
    <source>
        <dbReference type="ARBA" id="ARBA00022989"/>
    </source>
</evidence>
<feature type="transmembrane region" description="Helical" evidence="5">
    <location>
        <begin position="96"/>
        <end position="115"/>
    </location>
</feature>
<keyword evidence="2 5" id="KW-0812">Transmembrane</keyword>
<feature type="transmembrane region" description="Helical" evidence="5">
    <location>
        <begin position="226"/>
        <end position="244"/>
    </location>
</feature>
<comment type="caution">
    <text evidence="6">The sequence shown here is derived from an EMBL/GenBank/DDBJ whole genome shotgun (WGS) entry which is preliminary data.</text>
</comment>
<feature type="transmembrane region" description="Helical" evidence="5">
    <location>
        <begin position="7"/>
        <end position="30"/>
    </location>
</feature>
<organism evidence="6 7">
    <name type="scientific">Thermococcus celericrescens</name>
    <dbReference type="NCBI Taxonomy" id="227598"/>
    <lineage>
        <taxon>Archaea</taxon>
        <taxon>Methanobacteriati</taxon>
        <taxon>Methanobacteriota</taxon>
        <taxon>Thermococci</taxon>
        <taxon>Thermococcales</taxon>
        <taxon>Thermococcaceae</taxon>
        <taxon>Thermococcus</taxon>
    </lineage>
</organism>
<evidence type="ECO:0000313" key="7">
    <source>
        <dbReference type="Proteomes" id="UP000053462"/>
    </source>
</evidence>
<dbReference type="STRING" id="227598.APY94_11505"/>
<keyword evidence="5" id="KW-1003">Cell membrane</keyword>
<keyword evidence="3 5" id="KW-1133">Transmembrane helix</keyword>
<evidence type="ECO:0000256" key="1">
    <source>
        <dbReference type="ARBA" id="ARBA00004141"/>
    </source>
</evidence>
<dbReference type="GO" id="GO:0005886">
    <property type="term" value="C:plasma membrane"/>
    <property type="evidence" value="ECO:0007669"/>
    <property type="project" value="UniProtKB-SubCell"/>
</dbReference>
<protein>
    <recommendedName>
        <fullName evidence="5">Probable membrane transporter protein</fullName>
    </recommendedName>
</protein>
<dbReference type="PANTHER" id="PTHR43483">
    <property type="entry name" value="MEMBRANE TRANSPORTER PROTEIN HI_0806-RELATED"/>
    <property type="match status" value="1"/>
</dbReference>
<comment type="similarity">
    <text evidence="5">Belongs to the 4-toluene sulfonate uptake permease (TSUP) (TC 2.A.102) family.</text>
</comment>
<dbReference type="PANTHER" id="PTHR43483:SF3">
    <property type="entry name" value="MEMBRANE TRANSPORTER PROTEIN HI_0806-RELATED"/>
    <property type="match status" value="1"/>
</dbReference>
<feature type="transmembrane region" description="Helical" evidence="5">
    <location>
        <begin position="36"/>
        <end position="56"/>
    </location>
</feature>
<feature type="transmembrane region" description="Helical" evidence="5">
    <location>
        <begin position="167"/>
        <end position="189"/>
    </location>
</feature>
<gene>
    <name evidence="6" type="ORF">APY94_11505</name>
</gene>
<feature type="transmembrane region" description="Helical" evidence="5">
    <location>
        <begin position="68"/>
        <end position="90"/>
    </location>
</feature>
<keyword evidence="7" id="KW-1185">Reference proteome</keyword>
<evidence type="ECO:0000256" key="2">
    <source>
        <dbReference type="ARBA" id="ARBA00022692"/>
    </source>
</evidence>
<name>A0A100XVR8_9EURY</name>
<evidence type="ECO:0000256" key="5">
    <source>
        <dbReference type="RuleBase" id="RU363041"/>
    </source>
</evidence>
<dbReference type="EMBL" id="LLYW01000045">
    <property type="protein sequence ID" value="KUH31866.1"/>
    <property type="molecule type" value="Genomic_DNA"/>
</dbReference>
<dbReference type="AlphaFoldDB" id="A0A100XVR8"/>
<evidence type="ECO:0000313" key="6">
    <source>
        <dbReference type="EMBL" id="KUH31866.1"/>
    </source>
</evidence>
<feature type="transmembrane region" description="Helical" evidence="5">
    <location>
        <begin position="201"/>
        <end position="220"/>
    </location>
</feature>
<reference evidence="6 7" key="1">
    <citation type="submission" date="2015-10" db="EMBL/GenBank/DDBJ databases">
        <title>Draft genome sequence of Thermococcus celericrescens strain DSM 17994.</title>
        <authorList>
            <person name="Hong S.-J."/>
            <person name="Park C.-E."/>
            <person name="Shin J.-H."/>
        </authorList>
    </citation>
    <scope>NUCLEOTIDE SEQUENCE [LARGE SCALE GENOMIC DNA]</scope>
    <source>
        <strain evidence="6 7">DSM 17994</strain>
    </source>
</reference>
<feature type="transmembrane region" description="Helical" evidence="5">
    <location>
        <begin position="136"/>
        <end position="155"/>
    </location>
</feature>
<dbReference type="Pfam" id="PF01925">
    <property type="entry name" value="TauE"/>
    <property type="match status" value="1"/>
</dbReference>